<sequence length="174" mass="19328">MNIVIVNGSPRANSRTKKLNQIILKKHDLKYIDLSEMEIPFFDGTDEQKHNIHVVNWMDAIENAEAVIFTTPEYHGGMSGLLKNATDFLGSKHLKDKPVAIIATAGGGKGGINALNNLRIVLRSLYANVIAKQIVIDPNDFISDESNLSNEIHLSIDEVINQLKKQVNVENMLI</sequence>
<evidence type="ECO:0000256" key="3">
    <source>
        <dbReference type="ARBA" id="ARBA00023002"/>
    </source>
</evidence>
<dbReference type="Pfam" id="PF03358">
    <property type="entry name" value="FMN_red"/>
    <property type="match status" value="1"/>
</dbReference>
<keyword evidence="2" id="KW-0288">FMN</keyword>
<dbReference type="Proteomes" id="UP000682134">
    <property type="component" value="Unassembled WGS sequence"/>
</dbReference>
<reference evidence="5" key="1">
    <citation type="submission" date="2021-04" db="EMBL/GenBank/DDBJ databases">
        <title>Genome seq and assembly of Bacillus sp.</title>
        <authorList>
            <person name="Chhetri G."/>
        </authorList>
    </citation>
    <scope>NUCLEOTIDE SEQUENCE</scope>
    <source>
        <strain evidence="5">RG28</strain>
    </source>
</reference>
<evidence type="ECO:0000313" key="6">
    <source>
        <dbReference type="Proteomes" id="UP000682134"/>
    </source>
</evidence>
<dbReference type="RefSeq" id="WP_209407671.1">
    <property type="nucleotide sequence ID" value="NZ_JAGIYQ010000025.1"/>
</dbReference>
<dbReference type="InterPro" id="IPR051814">
    <property type="entry name" value="NAD(P)H-dep_FMN_reductase"/>
</dbReference>
<dbReference type="Gene3D" id="3.40.50.360">
    <property type="match status" value="1"/>
</dbReference>
<comment type="caution">
    <text evidence="5">The sequence shown here is derived from an EMBL/GenBank/DDBJ whole genome shotgun (WGS) entry which is preliminary data.</text>
</comment>
<protein>
    <submittedName>
        <fullName evidence="5">NAD(P)H-dependent oxidoreductase</fullName>
    </submittedName>
</protein>
<evidence type="ECO:0000313" key="5">
    <source>
        <dbReference type="EMBL" id="MBP0727333.1"/>
    </source>
</evidence>
<keyword evidence="6" id="KW-1185">Reference proteome</keyword>
<gene>
    <name evidence="5" type="ORF">J5Y03_19520</name>
</gene>
<keyword evidence="1" id="KW-0285">Flavoprotein</keyword>
<dbReference type="InterPro" id="IPR005025">
    <property type="entry name" value="FMN_Rdtase-like_dom"/>
</dbReference>
<dbReference type="PANTHER" id="PTHR43408">
    <property type="entry name" value="FMN REDUCTASE (NADPH)"/>
    <property type="match status" value="1"/>
</dbReference>
<evidence type="ECO:0000256" key="2">
    <source>
        <dbReference type="ARBA" id="ARBA00022643"/>
    </source>
</evidence>
<evidence type="ECO:0000256" key="1">
    <source>
        <dbReference type="ARBA" id="ARBA00022630"/>
    </source>
</evidence>
<dbReference type="GO" id="GO:0016491">
    <property type="term" value="F:oxidoreductase activity"/>
    <property type="evidence" value="ECO:0007669"/>
    <property type="project" value="UniProtKB-KW"/>
</dbReference>
<organism evidence="5 6">
    <name type="scientific">Gottfriedia endophytica</name>
    <dbReference type="NCBI Taxonomy" id="2820819"/>
    <lineage>
        <taxon>Bacteria</taxon>
        <taxon>Bacillati</taxon>
        <taxon>Bacillota</taxon>
        <taxon>Bacilli</taxon>
        <taxon>Bacillales</taxon>
        <taxon>Bacillaceae</taxon>
        <taxon>Gottfriedia</taxon>
    </lineage>
</organism>
<feature type="domain" description="NADPH-dependent FMN reductase-like" evidence="4">
    <location>
        <begin position="1"/>
        <end position="136"/>
    </location>
</feature>
<dbReference type="InterPro" id="IPR029039">
    <property type="entry name" value="Flavoprotein-like_sf"/>
</dbReference>
<proteinExistence type="predicted"/>
<dbReference type="SUPFAM" id="SSF52218">
    <property type="entry name" value="Flavoproteins"/>
    <property type="match status" value="1"/>
</dbReference>
<evidence type="ECO:0000259" key="4">
    <source>
        <dbReference type="Pfam" id="PF03358"/>
    </source>
</evidence>
<keyword evidence="3" id="KW-0560">Oxidoreductase</keyword>
<name>A0A940NYB8_9BACI</name>
<dbReference type="PANTHER" id="PTHR43408:SF2">
    <property type="entry name" value="FMN REDUCTASE (NADPH)"/>
    <property type="match status" value="1"/>
</dbReference>
<dbReference type="AlphaFoldDB" id="A0A940NYB8"/>
<accession>A0A940NYB8</accession>
<dbReference type="EMBL" id="JAGIYQ010000025">
    <property type="protein sequence ID" value="MBP0727333.1"/>
    <property type="molecule type" value="Genomic_DNA"/>
</dbReference>